<dbReference type="EMBL" id="VUNE01000005">
    <property type="protein sequence ID" value="MST63028.1"/>
    <property type="molecule type" value="Genomic_DNA"/>
</dbReference>
<feature type="transmembrane region" description="Helical" evidence="1">
    <location>
        <begin position="90"/>
        <end position="107"/>
    </location>
</feature>
<protein>
    <submittedName>
        <fullName evidence="2">DUF2628 domain-containing protein</fullName>
    </submittedName>
</protein>
<name>A0A6N7X203_9FIRM</name>
<dbReference type="AlphaFoldDB" id="A0A6N7X203"/>
<dbReference type="Pfam" id="PF10947">
    <property type="entry name" value="DUF2628"/>
    <property type="match status" value="1"/>
</dbReference>
<keyword evidence="1" id="KW-1133">Transmembrane helix</keyword>
<dbReference type="InterPro" id="IPR024399">
    <property type="entry name" value="DUF2628"/>
</dbReference>
<comment type="caution">
    <text evidence="2">The sequence shown here is derived from an EMBL/GenBank/DDBJ whole genome shotgun (WGS) entry which is preliminary data.</text>
</comment>
<reference evidence="2 3" key="1">
    <citation type="submission" date="2019-08" db="EMBL/GenBank/DDBJ databases">
        <title>In-depth cultivation of the pig gut microbiome towards novel bacterial diversity and tailored functional studies.</title>
        <authorList>
            <person name="Wylensek D."/>
            <person name="Hitch T.C.A."/>
            <person name="Clavel T."/>
        </authorList>
    </citation>
    <scope>NUCLEOTIDE SEQUENCE [LARGE SCALE GENOMIC DNA]</scope>
    <source>
        <strain evidence="2 3">WCA-SAB-591-4A-A</strain>
    </source>
</reference>
<organism evidence="2 3">
    <name type="scientific">Peptostreptococcus porci</name>
    <dbReference type="NCBI Taxonomy" id="2652282"/>
    <lineage>
        <taxon>Bacteria</taxon>
        <taxon>Bacillati</taxon>
        <taxon>Bacillota</taxon>
        <taxon>Clostridia</taxon>
        <taxon>Peptostreptococcales</taxon>
        <taxon>Peptostreptococcaceae</taxon>
        <taxon>Peptostreptococcus</taxon>
    </lineage>
</organism>
<dbReference type="RefSeq" id="WP_154538509.1">
    <property type="nucleotide sequence ID" value="NZ_JAXFFP010000015.1"/>
</dbReference>
<evidence type="ECO:0000313" key="2">
    <source>
        <dbReference type="EMBL" id="MST63028.1"/>
    </source>
</evidence>
<accession>A0A6N7X203</accession>
<sequence>MFKMFFDRTEADSLKITDISISDLIGEKNNEYYMEAFEKIESGEKRVFNKSAIFAGPYWYIYRKMVFRGVLMIAFQAIIATMAYATKSPIWITAFLLSFLTFVYSGFYGNKDYYNRVVTLVDESKSIDNKFKGRFYVDKSGVDAYITGCWIVGTVFLYAVIIFL</sequence>
<keyword evidence="1" id="KW-0812">Transmembrane</keyword>
<feature type="transmembrane region" description="Helical" evidence="1">
    <location>
        <begin position="142"/>
        <end position="163"/>
    </location>
</feature>
<evidence type="ECO:0000313" key="3">
    <source>
        <dbReference type="Proteomes" id="UP000440713"/>
    </source>
</evidence>
<dbReference type="Proteomes" id="UP000440713">
    <property type="component" value="Unassembled WGS sequence"/>
</dbReference>
<gene>
    <name evidence="2" type="ORF">FYJ71_08770</name>
</gene>
<keyword evidence="1" id="KW-0472">Membrane</keyword>
<keyword evidence="3" id="KW-1185">Reference proteome</keyword>
<proteinExistence type="predicted"/>
<feature type="transmembrane region" description="Helical" evidence="1">
    <location>
        <begin position="65"/>
        <end position="84"/>
    </location>
</feature>
<evidence type="ECO:0000256" key="1">
    <source>
        <dbReference type="SAM" id="Phobius"/>
    </source>
</evidence>